<keyword evidence="3" id="KW-1185">Reference proteome</keyword>
<evidence type="ECO:0000256" key="1">
    <source>
        <dbReference type="SAM" id="SignalP"/>
    </source>
</evidence>
<dbReference type="InterPro" id="IPR011473">
    <property type="entry name" value="DUF1579"/>
</dbReference>
<reference evidence="2 3" key="1">
    <citation type="submission" date="2023-03" db="EMBL/GenBank/DDBJ databases">
        <title>Paludisphaera mucosa sp. nov. a novel planctomycete from northern fen.</title>
        <authorList>
            <person name="Ivanova A."/>
        </authorList>
    </citation>
    <scope>NUCLEOTIDE SEQUENCE [LARGE SCALE GENOMIC DNA]</scope>
    <source>
        <strain evidence="2 3">Pla2</strain>
    </source>
</reference>
<dbReference type="RefSeq" id="WP_277859157.1">
    <property type="nucleotide sequence ID" value="NZ_JARRAG010000001.1"/>
</dbReference>
<organism evidence="2 3">
    <name type="scientific">Paludisphaera mucosa</name>
    <dbReference type="NCBI Taxonomy" id="3030827"/>
    <lineage>
        <taxon>Bacteria</taxon>
        <taxon>Pseudomonadati</taxon>
        <taxon>Planctomycetota</taxon>
        <taxon>Planctomycetia</taxon>
        <taxon>Isosphaerales</taxon>
        <taxon>Isosphaeraceae</taxon>
        <taxon>Paludisphaera</taxon>
    </lineage>
</organism>
<feature type="signal peptide" evidence="1">
    <location>
        <begin position="1"/>
        <end position="23"/>
    </location>
</feature>
<protein>
    <submittedName>
        <fullName evidence="2">DUF1579 domain-containing protein</fullName>
    </submittedName>
</protein>
<dbReference type="Proteomes" id="UP001216907">
    <property type="component" value="Unassembled WGS sequence"/>
</dbReference>
<accession>A0ABT6F5E0</accession>
<evidence type="ECO:0000313" key="3">
    <source>
        <dbReference type="Proteomes" id="UP001216907"/>
    </source>
</evidence>
<name>A0ABT6F5E0_9BACT</name>
<feature type="chain" id="PRO_5045801793" evidence="1">
    <location>
        <begin position="24"/>
        <end position="188"/>
    </location>
</feature>
<gene>
    <name evidence="2" type="ORF">PZE19_03240</name>
</gene>
<comment type="caution">
    <text evidence="2">The sequence shown here is derived from an EMBL/GenBank/DDBJ whole genome shotgun (WGS) entry which is preliminary data.</text>
</comment>
<evidence type="ECO:0000313" key="2">
    <source>
        <dbReference type="EMBL" id="MDG3002793.1"/>
    </source>
</evidence>
<dbReference type="Pfam" id="PF07617">
    <property type="entry name" value="DUF1579"/>
    <property type="match status" value="1"/>
</dbReference>
<sequence length="188" mass="20908">MKTTLRLASAAFLAVLSTAAARAQDEPVKPTAEHVELAKEVGTWDAEVKIWLRGPEAPPDVSKGVEEISLMPGGLWLLSKFDGKMNGAPFSGHGISGYDPSKKKFIDVWVDSSDPHMMVLEGTYDEKTKTLTSLGKSTDPRTKAPYDVKTETVLKGEDEREFTFFIKSDETQGQYYKLLQMTYKRKAK</sequence>
<dbReference type="EMBL" id="JARRAG010000001">
    <property type="protein sequence ID" value="MDG3002793.1"/>
    <property type="molecule type" value="Genomic_DNA"/>
</dbReference>
<keyword evidence="1" id="KW-0732">Signal</keyword>
<proteinExistence type="predicted"/>